<evidence type="ECO:0000256" key="6">
    <source>
        <dbReference type="ARBA" id="ARBA00023152"/>
    </source>
</evidence>
<dbReference type="CDD" id="cd05015">
    <property type="entry name" value="SIS_PGI_1"/>
    <property type="match status" value="1"/>
</dbReference>
<dbReference type="SUPFAM" id="SSF53697">
    <property type="entry name" value="SIS domain"/>
    <property type="match status" value="1"/>
</dbReference>
<dbReference type="GO" id="GO:0097367">
    <property type="term" value="F:carbohydrate derivative binding"/>
    <property type="evidence" value="ECO:0007669"/>
    <property type="project" value="InterPro"/>
</dbReference>
<organism evidence="11 12">
    <name type="scientific">Dicentrarchus labrax</name>
    <name type="common">European seabass</name>
    <name type="synonym">Morone labrax</name>
    <dbReference type="NCBI Taxonomy" id="13489"/>
    <lineage>
        <taxon>Eukaryota</taxon>
        <taxon>Metazoa</taxon>
        <taxon>Chordata</taxon>
        <taxon>Craniata</taxon>
        <taxon>Vertebrata</taxon>
        <taxon>Euteleostomi</taxon>
        <taxon>Actinopterygii</taxon>
        <taxon>Neopterygii</taxon>
        <taxon>Teleostei</taxon>
        <taxon>Neoteleostei</taxon>
        <taxon>Acanthomorphata</taxon>
        <taxon>Eupercaria</taxon>
        <taxon>Moronidae</taxon>
        <taxon>Dicentrarchus</taxon>
    </lineage>
</organism>
<evidence type="ECO:0000256" key="4">
    <source>
        <dbReference type="ARBA" id="ARBA00018388"/>
    </source>
</evidence>
<dbReference type="Ensembl" id="ENSDLAT00005036399.2">
    <property type="protein sequence ID" value="ENSDLAP00005034100.2"/>
    <property type="gene ID" value="ENSDLAG00005014948.2"/>
</dbReference>
<comment type="pathway">
    <text evidence="1 10">Carbohydrate degradation; glycolysis; D-glyceraldehyde 3-phosphate and glycerone phosphate from D-glucose: step 2/4.</text>
</comment>
<reference evidence="11" key="2">
    <citation type="submission" date="2025-09" db="UniProtKB">
        <authorList>
            <consortium name="Ensembl"/>
        </authorList>
    </citation>
    <scope>IDENTIFICATION</scope>
</reference>
<dbReference type="PROSITE" id="PS51463">
    <property type="entry name" value="P_GLUCOSE_ISOMERASE_3"/>
    <property type="match status" value="1"/>
</dbReference>
<dbReference type="InterPro" id="IPR035482">
    <property type="entry name" value="SIS_PGI_2"/>
</dbReference>
<dbReference type="Gene3D" id="3.40.50.10490">
    <property type="entry name" value="Glucose-6-phosphate isomerase like protein, domain 1"/>
    <property type="match status" value="3"/>
</dbReference>
<evidence type="ECO:0000256" key="7">
    <source>
        <dbReference type="ARBA" id="ARBA00023235"/>
    </source>
</evidence>
<dbReference type="NCBIfam" id="NF001211">
    <property type="entry name" value="PRK00179.1"/>
    <property type="match status" value="1"/>
</dbReference>
<sequence length="532" mass="59808">MALTNDPNYRKLEQWYKANAGSLNMRELFESDRERFTKFSTTLETDDGEILLDFSKNLINQEVLSMLLAMAKSRGVEEAREKMFSGEKINFTEGRAVLHVALRNRSNTPTVVDGKDVMPEVNRVLEKMKAFCQGPLMVTVYCVAFRGPLMVTEALKPYSAGGPNVWFVSNIDGTHMAKTLAQLNAETTLFIIASKTFTTQETITNAESARDWFLQTANDKSAVAKHFVALSTNAVMTCDVMFAHPQWVGGRYSLWSAIGLSIALHIGFENFEQLLAGAHWMDNHFRSAPLEHNVPVLLAVLGVWYINFFQAETHAMLPYDQYMHRFAAYFQQGDMESNGKYITKDGTRVNYHTGPIVWGEPGTNGQHAFYQLIHQGTRMIPADFLIPAQSQHPIRDNLHHKILVANFLAQTEALMKGKTPAEARKELEAGGLKGDAVEKLLPHKVFEGNKPSNSIVFKKLTPFMLGALVAMYEHKIFVQGVMWDINSYDQWGVELGKQLAKKIEPELKDDSEVTSHDSSTNGLISFLKKNFA</sequence>
<keyword evidence="7 10" id="KW-0413">Isomerase</keyword>
<evidence type="ECO:0000313" key="12">
    <source>
        <dbReference type="Proteomes" id="UP000694389"/>
    </source>
</evidence>
<dbReference type="GO" id="GO:0048029">
    <property type="term" value="F:monosaccharide binding"/>
    <property type="evidence" value="ECO:0007669"/>
    <property type="project" value="TreeGrafter"/>
</dbReference>
<dbReference type="InterPro" id="IPR035476">
    <property type="entry name" value="SIS_PGI_1"/>
</dbReference>
<evidence type="ECO:0000256" key="5">
    <source>
        <dbReference type="ARBA" id="ARBA00022432"/>
    </source>
</evidence>
<evidence type="ECO:0000256" key="10">
    <source>
        <dbReference type="RuleBase" id="RU000612"/>
    </source>
</evidence>
<dbReference type="PRINTS" id="PR00662">
    <property type="entry name" value="G6PISOMERASE"/>
</dbReference>
<dbReference type="AlphaFoldDB" id="A0A8C4GXI9"/>
<dbReference type="InterPro" id="IPR001672">
    <property type="entry name" value="G6P_Isomerase"/>
</dbReference>
<evidence type="ECO:0000256" key="9">
    <source>
        <dbReference type="ARBA" id="ARBA00046209"/>
    </source>
</evidence>
<dbReference type="HAMAP" id="MF_00473">
    <property type="entry name" value="G6P_isomerase"/>
    <property type="match status" value="1"/>
</dbReference>
<dbReference type="GeneTree" id="ENSGT00390000000707"/>
<dbReference type="GO" id="GO:0051156">
    <property type="term" value="P:glucose 6-phosphate metabolic process"/>
    <property type="evidence" value="ECO:0007669"/>
    <property type="project" value="TreeGrafter"/>
</dbReference>
<keyword evidence="6 10" id="KW-0324">Glycolysis</keyword>
<dbReference type="Pfam" id="PF00342">
    <property type="entry name" value="PGI"/>
    <property type="match status" value="1"/>
</dbReference>
<dbReference type="PANTHER" id="PTHR11469:SF5">
    <property type="entry name" value="GLUCOSE-6-PHOSPHATE ISOMERASE"/>
    <property type="match status" value="1"/>
</dbReference>
<comment type="similarity">
    <text evidence="2 10">Belongs to the GPI family.</text>
</comment>
<dbReference type="InterPro" id="IPR046348">
    <property type="entry name" value="SIS_dom_sf"/>
</dbReference>
<dbReference type="InterPro" id="IPR018189">
    <property type="entry name" value="Phosphoglucose_isomerase_CS"/>
</dbReference>
<protein>
    <recommendedName>
        <fullName evidence="4 10">Glucose-6-phosphate isomerase</fullName>
        <ecNumber evidence="3 10">5.3.1.9</ecNumber>
    </recommendedName>
</protein>
<proteinExistence type="inferred from homology"/>
<evidence type="ECO:0000313" key="11">
    <source>
        <dbReference type="Ensembl" id="ENSDLAP00005034100.2"/>
    </source>
</evidence>
<gene>
    <name evidence="11" type="primary">gpia</name>
</gene>
<keyword evidence="12" id="KW-1185">Reference proteome</keyword>
<dbReference type="GO" id="GO:0006096">
    <property type="term" value="P:glycolytic process"/>
    <property type="evidence" value="ECO:0007669"/>
    <property type="project" value="UniProtKB-UniPathway"/>
</dbReference>
<dbReference type="GO" id="GO:0004347">
    <property type="term" value="F:glucose-6-phosphate isomerase activity"/>
    <property type="evidence" value="ECO:0007669"/>
    <property type="project" value="UniProtKB-EC"/>
</dbReference>
<dbReference type="UniPathway" id="UPA00109">
    <property type="reaction ID" value="UER00181"/>
</dbReference>
<accession>A0A8C4GXI9</accession>
<comment type="function">
    <text evidence="9">In the cytoplasm, catalyzes the conversion of glucose-6-phosphate to fructose-6-phosphate, the second step in glycolysis, and the reverse reaction during gluconeogenesis. Besides it's role as a glycolytic enzyme, also acts as a secreted cytokine: acts as an angiogenic factor (AMF) that stimulates endothelial cell motility. Acts as a neurotrophic factor, neuroleukin, for spinal and sensory neurons. It is secreted by lectin-stimulated T-cells and induces immunoglobulin secretion.</text>
</comment>
<dbReference type="CDD" id="cd05016">
    <property type="entry name" value="SIS_PGI_2"/>
    <property type="match status" value="1"/>
</dbReference>
<name>A0A8C4GXI9_DICLA</name>
<dbReference type="GO" id="GO:0005829">
    <property type="term" value="C:cytosol"/>
    <property type="evidence" value="ECO:0007669"/>
    <property type="project" value="TreeGrafter"/>
</dbReference>
<dbReference type="FunFam" id="1.10.1390.10:FF:000001">
    <property type="entry name" value="Glucose-6-phosphate isomerase"/>
    <property type="match status" value="1"/>
</dbReference>
<dbReference type="EC" id="5.3.1.9" evidence="3 10"/>
<evidence type="ECO:0000256" key="3">
    <source>
        <dbReference type="ARBA" id="ARBA00011952"/>
    </source>
</evidence>
<keyword evidence="5 10" id="KW-0312">Gluconeogenesis</keyword>
<reference evidence="11" key="1">
    <citation type="submission" date="2025-08" db="UniProtKB">
        <authorList>
            <consortium name="Ensembl"/>
        </authorList>
    </citation>
    <scope>IDENTIFICATION</scope>
</reference>
<dbReference type="InterPro" id="IPR023096">
    <property type="entry name" value="G6P_Isomerase_C"/>
</dbReference>
<evidence type="ECO:0000256" key="1">
    <source>
        <dbReference type="ARBA" id="ARBA00004926"/>
    </source>
</evidence>
<dbReference type="GO" id="GO:0006094">
    <property type="term" value="P:gluconeogenesis"/>
    <property type="evidence" value="ECO:0007669"/>
    <property type="project" value="UniProtKB-KW"/>
</dbReference>
<comment type="catalytic activity">
    <reaction evidence="8 10">
        <text>alpha-D-glucose 6-phosphate = beta-D-fructose 6-phosphate</text>
        <dbReference type="Rhea" id="RHEA:11816"/>
        <dbReference type="ChEBI" id="CHEBI:57634"/>
        <dbReference type="ChEBI" id="CHEBI:58225"/>
        <dbReference type="EC" id="5.3.1.9"/>
    </reaction>
</comment>
<evidence type="ECO:0000256" key="8">
    <source>
        <dbReference type="ARBA" id="ARBA00029321"/>
    </source>
</evidence>
<dbReference type="Gene3D" id="1.10.1390.10">
    <property type="match status" value="1"/>
</dbReference>
<dbReference type="PROSITE" id="PS00174">
    <property type="entry name" value="P_GLUCOSE_ISOMERASE_2"/>
    <property type="match status" value="1"/>
</dbReference>
<evidence type="ECO:0000256" key="2">
    <source>
        <dbReference type="ARBA" id="ARBA00006604"/>
    </source>
</evidence>
<dbReference type="Proteomes" id="UP000694389">
    <property type="component" value="Unassembled WGS sequence"/>
</dbReference>
<dbReference type="PANTHER" id="PTHR11469">
    <property type="entry name" value="GLUCOSE-6-PHOSPHATE ISOMERASE"/>
    <property type="match status" value="1"/>
</dbReference>